<dbReference type="OrthoDB" id="2420415at2759"/>
<feature type="domain" description="USP" evidence="8">
    <location>
        <begin position="499"/>
        <end position="1102"/>
    </location>
</feature>
<dbReference type="PANTHER" id="PTHR43982">
    <property type="entry name" value="UBIQUITIN CARBOXYL-TERMINAL HYDROLASE"/>
    <property type="match status" value="1"/>
</dbReference>
<accession>A0A0G2FGA5</accession>
<reference evidence="9 10" key="1">
    <citation type="submission" date="2015-05" db="EMBL/GenBank/DDBJ databases">
        <title>Distinctive expansion of gene families associated with plant cell wall degradation and secondary metabolism in the genomes of grapevine trunk pathogens.</title>
        <authorList>
            <person name="Lawrence D.P."/>
            <person name="Travadon R."/>
            <person name="Rolshausen P.E."/>
            <person name="Baumgartner K."/>
        </authorList>
    </citation>
    <scope>NUCLEOTIDE SEQUENCE [LARGE SCALE GENOMIC DNA]</scope>
    <source>
        <strain evidence="9">DA912</strain>
    </source>
</reference>
<dbReference type="GO" id="GO:0043161">
    <property type="term" value="P:proteasome-mediated ubiquitin-dependent protein catabolic process"/>
    <property type="evidence" value="ECO:0007669"/>
    <property type="project" value="InterPro"/>
</dbReference>
<dbReference type="InterPro" id="IPR028889">
    <property type="entry name" value="USP"/>
</dbReference>
<dbReference type="Gene3D" id="3.90.70.10">
    <property type="entry name" value="Cysteine proteinases"/>
    <property type="match status" value="2"/>
</dbReference>
<dbReference type="InterPro" id="IPR025305">
    <property type="entry name" value="UCH_repeat_domain"/>
</dbReference>
<evidence type="ECO:0000256" key="1">
    <source>
        <dbReference type="ARBA" id="ARBA00000707"/>
    </source>
</evidence>
<dbReference type="GO" id="GO:0070628">
    <property type="term" value="F:proteasome binding"/>
    <property type="evidence" value="ECO:0007669"/>
    <property type="project" value="TreeGrafter"/>
</dbReference>
<keyword evidence="4" id="KW-0833">Ubl conjugation pathway</keyword>
<dbReference type="InterPro" id="IPR038765">
    <property type="entry name" value="Papain-like_cys_pep_sf"/>
</dbReference>
<evidence type="ECO:0000256" key="2">
    <source>
        <dbReference type="ARBA" id="ARBA00012759"/>
    </source>
</evidence>
<sequence length="1151" mass="129946">MLAVCMCRTCKKTFTIVLKCDSGRRCDKNVQRMHHLVPTTVSDGGSSYSKHYPIRGEADFMCSAVGCDLTIHIEVCDRRLPEEWEAPLVDRDTVQARLEELLESDDHDRYEDFRSRDKLAKLFPAHYLWQYLSDVLKSGPDTAEKKVSYRNKFFTLCFWDRFKDIFDFLEFETVDGDGDQSLVLPHLDDTPSAFTDPTSRRGWFEISRIHLYFLVVDNLPQNLVAPIEMPVNPQIDTIKVLEDLLDAKYVKSKQSFGDYSPADFDLLGVNNDIHENMLWYACACQGQTDPANRELYYEALRRVSQNREGVSPELRKWLEGEELALVIVRSAREAGADPLLKAYRALDSEQSASNEFLLRQFDNKLMSASQHERKTLRNHLLLIGKNKKDLDIVYYACRFDADEAMAFLGIPEEAVQEVIPSYVQTNVSEDKSIDRILAAGALRSLTKKYNNHAELEVLAIELEKEGGEPWMAGENSITVALGPPSQTAAKPALDVSLPVGLVNIRNTCYLNSILQYFNTILPVRSVVLNWEEFKLEPTEENLKTRRLGGSGSALDKAEAFLAAKFVEEMRSLFLDLQSSNESAIRPQQRLALAALKTADQLVMGKPAETSTTAIVNAVSEHADTASNVSSSTLVDQRDEDADQTYVTISQNPTEDKDIPQAVPARQRVALDDEDKEQAIGSVECRRGRSVDREHGLSDAKMSGTDENVTAPVTEAKVEHALTVEEKITGALNDVSVTGTEQQDVEEVMGNILEHLHAAIKPTGTDEHTGKQTDIITETFYWSSVKKIRTVDMKTTGKPQSVFRSVPDLSRWMTAFPAKEGKIDLYKALDSNFDQEFQEDGHETYSSITRASPILHVYIQRSQNVDGKLSRNNNVVEIPEKLYLDRYMDGATDSDLFKKRQRSWQLKRRLEALDRPSQPDPVESKPRDEKGNVNESGYEVVDASDTVVDAFEKEMLTVEDEDYVSILTPDLQHMFVKQGNLPSPSQLHEDVAMSGASVGPLADLSSDARRHLHEFNEDSKERDRRELSALFTEMTNVAYRLHAVICHGGGLGSGHYWVWIYDFDKNVWRSYNDERVEVHTDKDKVLNDLNNGASPYYVAYVREDQVDRLVKIPERNSVIPSEQAPTAADEVIQSVDIDMQDAAEVSHVEHRE</sequence>
<feature type="compositionally biased region" description="Basic and acidic residues" evidence="7">
    <location>
        <begin position="921"/>
        <end position="931"/>
    </location>
</feature>
<dbReference type="Pfam" id="PF13446">
    <property type="entry name" value="RPT"/>
    <property type="match status" value="1"/>
</dbReference>
<evidence type="ECO:0000256" key="7">
    <source>
        <dbReference type="SAM" id="MobiDB-lite"/>
    </source>
</evidence>
<feature type="region of interest" description="Disordered" evidence="7">
    <location>
        <begin position="908"/>
        <end position="935"/>
    </location>
</feature>
<comment type="caution">
    <text evidence="9">The sequence shown here is derived from an EMBL/GenBank/DDBJ whole genome shotgun (WGS) entry which is preliminary data.</text>
</comment>
<dbReference type="PROSITE" id="PS50235">
    <property type="entry name" value="USP_3"/>
    <property type="match status" value="1"/>
</dbReference>
<proteinExistence type="predicted"/>
<dbReference type="GO" id="GO:0004843">
    <property type="term" value="F:cysteine-type deubiquitinase activity"/>
    <property type="evidence" value="ECO:0007669"/>
    <property type="project" value="UniProtKB-EC"/>
</dbReference>
<dbReference type="Pfam" id="PF00443">
    <property type="entry name" value="UCH"/>
    <property type="match status" value="1"/>
</dbReference>
<keyword evidence="10" id="KW-1185">Reference proteome</keyword>
<dbReference type="GO" id="GO:0016579">
    <property type="term" value="P:protein deubiquitination"/>
    <property type="evidence" value="ECO:0007669"/>
    <property type="project" value="InterPro"/>
</dbReference>
<evidence type="ECO:0000313" key="10">
    <source>
        <dbReference type="Proteomes" id="UP000034680"/>
    </source>
</evidence>
<evidence type="ECO:0000256" key="5">
    <source>
        <dbReference type="ARBA" id="ARBA00022801"/>
    </source>
</evidence>
<reference evidence="9 10" key="2">
    <citation type="submission" date="2015-05" db="EMBL/GenBank/DDBJ databases">
        <authorList>
            <person name="Morales-Cruz A."/>
            <person name="Amrine K.C."/>
            <person name="Cantu D."/>
        </authorList>
    </citation>
    <scope>NUCLEOTIDE SEQUENCE [LARGE SCALE GENOMIC DNA]</scope>
    <source>
        <strain evidence="9">DA912</strain>
    </source>
</reference>
<dbReference type="InterPro" id="IPR018200">
    <property type="entry name" value="USP_CS"/>
</dbReference>
<evidence type="ECO:0000313" key="9">
    <source>
        <dbReference type="EMBL" id="KKY33149.1"/>
    </source>
</evidence>
<organism evidence="9 10">
    <name type="scientific">Diaporthe ampelina</name>
    <dbReference type="NCBI Taxonomy" id="1214573"/>
    <lineage>
        <taxon>Eukaryota</taxon>
        <taxon>Fungi</taxon>
        <taxon>Dikarya</taxon>
        <taxon>Ascomycota</taxon>
        <taxon>Pezizomycotina</taxon>
        <taxon>Sordariomycetes</taxon>
        <taxon>Sordariomycetidae</taxon>
        <taxon>Diaporthales</taxon>
        <taxon>Diaporthaceae</taxon>
        <taxon>Diaporthe</taxon>
    </lineage>
</organism>
<dbReference type="PANTHER" id="PTHR43982:SF6">
    <property type="entry name" value="UBIQUITIN CARBOXYL-TERMINAL HYDROLASE 2-RELATED"/>
    <property type="match status" value="1"/>
</dbReference>
<evidence type="ECO:0000256" key="3">
    <source>
        <dbReference type="ARBA" id="ARBA00022670"/>
    </source>
</evidence>
<comment type="catalytic activity">
    <reaction evidence="1">
        <text>Thiol-dependent hydrolysis of ester, thioester, amide, peptide and isopeptide bonds formed by the C-terminal Gly of ubiquitin (a 76-residue protein attached to proteins as an intracellular targeting signal).</text>
        <dbReference type="EC" id="3.4.19.12"/>
    </reaction>
</comment>
<dbReference type="EMBL" id="LCUC01000254">
    <property type="protein sequence ID" value="KKY33149.1"/>
    <property type="molecule type" value="Genomic_DNA"/>
</dbReference>
<dbReference type="GO" id="GO:0061136">
    <property type="term" value="P:regulation of proteasomal protein catabolic process"/>
    <property type="evidence" value="ECO:0007669"/>
    <property type="project" value="TreeGrafter"/>
</dbReference>
<keyword evidence="3" id="KW-0645">Protease</keyword>
<dbReference type="SUPFAM" id="SSF54001">
    <property type="entry name" value="Cysteine proteinases"/>
    <property type="match status" value="1"/>
</dbReference>
<keyword evidence="6" id="KW-0788">Thiol protease</keyword>
<dbReference type="AlphaFoldDB" id="A0A0G2FGA5"/>
<evidence type="ECO:0000259" key="8">
    <source>
        <dbReference type="PROSITE" id="PS50235"/>
    </source>
</evidence>
<evidence type="ECO:0000256" key="4">
    <source>
        <dbReference type="ARBA" id="ARBA00022786"/>
    </source>
</evidence>
<dbReference type="InterPro" id="IPR044635">
    <property type="entry name" value="UBP14-like"/>
</dbReference>
<dbReference type="Proteomes" id="UP000034680">
    <property type="component" value="Unassembled WGS sequence"/>
</dbReference>
<keyword evidence="5 9" id="KW-0378">Hydrolase</keyword>
<evidence type="ECO:0000256" key="6">
    <source>
        <dbReference type="ARBA" id="ARBA00022807"/>
    </source>
</evidence>
<name>A0A0G2FGA5_9PEZI</name>
<dbReference type="STRING" id="1214573.A0A0G2FGA5"/>
<gene>
    <name evidence="9" type="ORF">UCDDA912_g06883</name>
</gene>
<protein>
    <recommendedName>
        <fullName evidence="2">ubiquitinyl hydrolase 1</fullName>
        <ecNumber evidence="2">3.4.19.12</ecNumber>
    </recommendedName>
</protein>
<dbReference type="EC" id="3.4.19.12" evidence="2"/>
<dbReference type="InterPro" id="IPR001394">
    <property type="entry name" value="Peptidase_C19_UCH"/>
</dbReference>
<dbReference type="PROSITE" id="PS00973">
    <property type="entry name" value="USP_2"/>
    <property type="match status" value="1"/>
</dbReference>